<dbReference type="GO" id="GO:0031956">
    <property type="term" value="F:medium-chain fatty acid-CoA ligase activity"/>
    <property type="evidence" value="ECO:0007669"/>
    <property type="project" value="TreeGrafter"/>
</dbReference>
<dbReference type="Pfam" id="PF00501">
    <property type="entry name" value="AMP-binding"/>
    <property type="match status" value="1"/>
</dbReference>
<dbReference type="Proteomes" id="UP000245762">
    <property type="component" value="Unassembled WGS sequence"/>
</dbReference>
<sequence length="359" mass="40106">MNLIWHRIHPSFKLNGVHYSYNELLEIGYSLVKEGAPYQKSIGEFMLDWSADKPTLEVYTSGSTGKPKKIVLKKEHMVNSAMATGKYFSIGQGDTALLCLPCTGIAGKMMLVRAMVLGMEIDCEEPSSTPLAKIQTNYDFAAMVPLQVENSLDQLSQIATLIIGGAAIAKSLKEKLELVSNMVFETYGMTETITHIAVKRLNEHVSDSFELLPNINVSTDDRDCLVISAPHISDDKVVTNDIVELMGDRQFRWIGRYDSIINSGGIKLVPEQIELKLSSIIHSRFFVAGMPDKKLGQKLVLFVEEGRASKTELFEKMKTLKELTKYEIPKEIHSLTSFIETESGKIDRKKTLLQLGEVL</sequence>
<comment type="caution">
    <text evidence="3">The sequence shown here is derived from an EMBL/GenBank/DDBJ whole genome shotgun (WGS) entry which is preliminary data.</text>
</comment>
<dbReference type="SUPFAM" id="SSF56801">
    <property type="entry name" value="Acetyl-CoA synthetase-like"/>
    <property type="match status" value="1"/>
</dbReference>
<evidence type="ECO:0000313" key="3">
    <source>
        <dbReference type="EMBL" id="PWL39076.1"/>
    </source>
</evidence>
<keyword evidence="3" id="KW-0436">Ligase</keyword>
<reference evidence="3 4" key="1">
    <citation type="submission" date="2018-05" db="EMBL/GenBank/DDBJ databases">
        <title>Complete genome sequence of Flagellimonas aquimarina ECD12 isolated from seaweed Ecklonia cava.</title>
        <authorList>
            <person name="Choi S."/>
            <person name="Seong C."/>
        </authorList>
    </citation>
    <scope>NUCLEOTIDE SEQUENCE [LARGE SCALE GENOMIC DNA]</scope>
    <source>
        <strain evidence="3 4">ECD12</strain>
    </source>
</reference>
<dbReference type="InterPro" id="IPR045851">
    <property type="entry name" value="AMP-bd_C_sf"/>
</dbReference>
<proteinExistence type="inferred from homology"/>
<dbReference type="OrthoDB" id="8870348at2"/>
<dbReference type="AlphaFoldDB" id="A0A316KZN3"/>
<feature type="domain" description="AMP-dependent synthetase/ligase" evidence="2">
    <location>
        <begin position="49"/>
        <end position="200"/>
    </location>
</feature>
<comment type="similarity">
    <text evidence="1">Belongs to the ATP-dependent AMP-binding enzyme family.</text>
</comment>
<accession>A0A316KZN3</accession>
<dbReference type="InterPro" id="IPR042099">
    <property type="entry name" value="ANL_N_sf"/>
</dbReference>
<dbReference type="PANTHER" id="PTHR43201:SF8">
    <property type="entry name" value="ACYL-COA SYNTHETASE FAMILY MEMBER 3"/>
    <property type="match status" value="1"/>
</dbReference>
<gene>
    <name evidence="3" type="ORF">DKG77_12705</name>
</gene>
<dbReference type="Gene3D" id="3.40.50.12780">
    <property type="entry name" value="N-terminal domain of ligase-like"/>
    <property type="match status" value="1"/>
</dbReference>
<dbReference type="GO" id="GO:0006631">
    <property type="term" value="P:fatty acid metabolic process"/>
    <property type="evidence" value="ECO:0007669"/>
    <property type="project" value="TreeGrafter"/>
</dbReference>
<dbReference type="PANTHER" id="PTHR43201">
    <property type="entry name" value="ACYL-COA SYNTHETASE"/>
    <property type="match status" value="1"/>
</dbReference>
<evidence type="ECO:0000313" key="4">
    <source>
        <dbReference type="Proteomes" id="UP000245762"/>
    </source>
</evidence>
<keyword evidence="4" id="KW-1185">Reference proteome</keyword>
<dbReference type="EMBL" id="QGEG01000002">
    <property type="protein sequence ID" value="PWL39076.1"/>
    <property type="molecule type" value="Genomic_DNA"/>
</dbReference>
<organism evidence="3 4">
    <name type="scientific">Flagellimonas aquimarina</name>
    <dbReference type="NCBI Taxonomy" id="2201895"/>
    <lineage>
        <taxon>Bacteria</taxon>
        <taxon>Pseudomonadati</taxon>
        <taxon>Bacteroidota</taxon>
        <taxon>Flavobacteriia</taxon>
        <taxon>Flavobacteriales</taxon>
        <taxon>Flavobacteriaceae</taxon>
        <taxon>Flagellimonas</taxon>
    </lineage>
</organism>
<evidence type="ECO:0000259" key="2">
    <source>
        <dbReference type="Pfam" id="PF00501"/>
    </source>
</evidence>
<name>A0A316KZN3_9FLAO</name>
<protein>
    <submittedName>
        <fullName evidence="3">O-succinylbenzoic acid--CoA ligase</fullName>
    </submittedName>
</protein>
<dbReference type="Gene3D" id="3.30.300.30">
    <property type="match status" value="1"/>
</dbReference>
<evidence type="ECO:0000256" key="1">
    <source>
        <dbReference type="ARBA" id="ARBA00006432"/>
    </source>
</evidence>
<dbReference type="InterPro" id="IPR000873">
    <property type="entry name" value="AMP-dep_synth/lig_dom"/>
</dbReference>
<dbReference type="RefSeq" id="WP_109663483.1">
    <property type="nucleotide sequence ID" value="NZ_QGEG01000002.1"/>
</dbReference>